<gene>
    <name evidence="4" type="ORF">Tco_1040837</name>
</gene>
<accession>A0ABQ5GGN4</accession>
<proteinExistence type="predicted"/>
<dbReference type="Proteomes" id="UP001151760">
    <property type="component" value="Unassembled WGS sequence"/>
</dbReference>
<dbReference type="EMBL" id="BQNB010018412">
    <property type="protein sequence ID" value="GJT74112.1"/>
    <property type="molecule type" value="Genomic_DNA"/>
</dbReference>
<dbReference type="InterPro" id="IPR001878">
    <property type="entry name" value="Znf_CCHC"/>
</dbReference>
<reference evidence="4" key="1">
    <citation type="journal article" date="2022" name="Int. J. Mol. Sci.">
        <title>Draft Genome of Tanacetum Coccineum: Genomic Comparison of Closely Related Tanacetum-Family Plants.</title>
        <authorList>
            <person name="Yamashiro T."/>
            <person name="Shiraishi A."/>
            <person name="Nakayama K."/>
            <person name="Satake H."/>
        </authorList>
    </citation>
    <scope>NUCLEOTIDE SEQUENCE</scope>
</reference>
<evidence type="ECO:0000256" key="1">
    <source>
        <dbReference type="PROSITE-ProRule" id="PRU00047"/>
    </source>
</evidence>
<feature type="domain" description="CCHC-type" evidence="3">
    <location>
        <begin position="264"/>
        <end position="279"/>
    </location>
</feature>
<feature type="region of interest" description="Disordered" evidence="2">
    <location>
        <begin position="236"/>
        <end position="260"/>
    </location>
</feature>
<evidence type="ECO:0000313" key="4">
    <source>
        <dbReference type="EMBL" id="GJT74112.1"/>
    </source>
</evidence>
<reference evidence="4" key="2">
    <citation type="submission" date="2022-01" db="EMBL/GenBank/DDBJ databases">
        <authorList>
            <person name="Yamashiro T."/>
            <person name="Shiraishi A."/>
            <person name="Satake H."/>
            <person name="Nakayama K."/>
        </authorList>
    </citation>
    <scope>NUCLEOTIDE SEQUENCE</scope>
</reference>
<dbReference type="SUPFAM" id="SSF57756">
    <property type="entry name" value="Retrovirus zinc finger-like domains"/>
    <property type="match status" value="1"/>
</dbReference>
<dbReference type="PROSITE" id="PS50158">
    <property type="entry name" value="ZF_CCHC"/>
    <property type="match status" value="1"/>
</dbReference>
<keyword evidence="1" id="KW-0479">Metal-binding</keyword>
<keyword evidence="5" id="KW-1185">Reference proteome</keyword>
<keyword evidence="1" id="KW-0862">Zinc</keyword>
<name>A0ABQ5GGN4_9ASTR</name>
<evidence type="ECO:0000256" key="2">
    <source>
        <dbReference type="SAM" id="MobiDB-lite"/>
    </source>
</evidence>
<protein>
    <submittedName>
        <fullName evidence="4">Ribonuclease H-like domain-containing protein</fullName>
    </submittedName>
</protein>
<dbReference type="InterPro" id="IPR036875">
    <property type="entry name" value="Znf_CCHC_sf"/>
</dbReference>
<comment type="caution">
    <text evidence="4">The sequence shown here is derived from an EMBL/GenBank/DDBJ whole genome shotgun (WGS) entry which is preliminary data.</text>
</comment>
<keyword evidence="1" id="KW-0863">Zinc-finger</keyword>
<evidence type="ECO:0000313" key="5">
    <source>
        <dbReference type="Proteomes" id="UP001151760"/>
    </source>
</evidence>
<organism evidence="4 5">
    <name type="scientific">Tanacetum coccineum</name>
    <dbReference type="NCBI Taxonomy" id="301880"/>
    <lineage>
        <taxon>Eukaryota</taxon>
        <taxon>Viridiplantae</taxon>
        <taxon>Streptophyta</taxon>
        <taxon>Embryophyta</taxon>
        <taxon>Tracheophyta</taxon>
        <taxon>Spermatophyta</taxon>
        <taxon>Magnoliopsida</taxon>
        <taxon>eudicotyledons</taxon>
        <taxon>Gunneridae</taxon>
        <taxon>Pentapetalae</taxon>
        <taxon>asterids</taxon>
        <taxon>campanulids</taxon>
        <taxon>Asterales</taxon>
        <taxon>Asteraceae</taxon>
        <taxon>Asteroideae</taxon>
        <taxon>Anthemideae</taxon>
        <taxon>Anthemidinae</taxon>
        <taxon>Tanacetum</taxon>
    </lineage>
</organism>
<evidence type="ECO:0000259" key="3">
    <source>
        <dbReference type="PROSITE" id="PS50158"/>
    </source>
</evidence>
<sequence length="290" mass="32387">GIVESDSEVELVFDDVANLGIPTSGNDICDKGYGTNSLLEQWRDSYPNKDDYDPYDDDMYENHDLSEHLQSICDDLDITCVGHGPQPEPTYRYNFKSFVSEETTTTINSFFTPIDDAIVGHECTKLVRKLGIRDAQQIPPEIVALEGKKHTCVELGLEDVGDDDDPTFHLAKVTTIEEAKELATLPLDELIFNLKVYEMILASDGVASKPIKEKVMPIALKANLFKKGSSFDRENRFGNGRDRFDRGHGNRSKGVGSSRGKRNCYGCGSKNHFVDDCPKEKMKKAFFGEA</sequence>
<feature type="compositionally biased region" description="Basic and acidic residues" evidence="2">
    <location>
        <begin position="236"/>
        <end position="248"/>
    </location>
</feature>
<feature type="non-terminal residue" evidence="4">
    <location>
        <position position="1"/>
    </location>
</feature>
<dbReference type="Gene3D" id="4.10.60.10">
    <property type="entry name" value="Zinc finger, CCHC-type"/>
    <property type="match status" value="1"/>
</dbReference>